<evidence type="ECO:0000256" key="3">
    <source>
        <dbReference type="PROSITE-ProRule" id="PRU00176"/>
    </source>
</evidence>
<dbReference type="GO" id="GO:0071011">
    <property type="term" value="C:precatalytic spliceosome"/>
    <property type="evidence" value="ECO:0007669"/>
    <property type="project" value="TreeGrafter"/>
</dbReference>
<evidence type="ECO:0000259" key="5">
    <source>
        <dbReference type="PROSITE" id="PS50102"/>
    </source>
</evidence>
<evidence type="ECO:0000256" key="1">
    <source>
        <dbReference type="ARBA" id="ARBA00004123"/>
    </source>
</evidence>
<comment type="subcellular location">
    <subcellularLocation>
        <location evidence="1">Nucleus</location>
    </subcellularLocation>
</comment>
<comment type="caution">
    <text evidence="6">The sequence shown here is derived from an EMBL/GenBank/DDBJ whole genome shotgun (WGS) entry which is preliminary data.</text>
</comment>
<feature type="compositionally biased region" description="Basic and acidic residues" evidence="4">
    <location>
        <begin position="492"/>
        <end position="504"/>
    </location>
</feature>
<dbReference type="InterPro" id="IPR012677">
    <property type="entry name" value="Nucleotide-bd_a/b_plait_sf"/>
</dbReference>
<dbReference type="InterPro" id="IPR051183">
    <property type="entry name" value="U1_U11-U12_snRNP_70-35kDa"/>
</dbReference>
<dbReference type="InterPro" id="IPR035979">
    <property type="entry name" value="RBD_domain_sf"/>
</dbReference>
<gene>
    <name evidence="6" type="ORF">M0811_00318</name>
</gene>
<keyword evidence="7" id="KW-1185">Reference proteome</keyword>
<organism evidence="6 7">
    <name type="scientific">Anaeramoeba ignava</name>
    <name type="common">Anaerobic marine amoeba</name>
    <dbReference type="NCBI Taxonomy" id="1746090"/>
    <lineage>
        <taxon>Eukaryota</taxon>
        <taxon>Metamonada</taxon>
        <taxon>Anaeramoebidae</taxon>
        <taxon>Anaeramoeba</taxon>
    </lineage>
</organism>
<evidence type="ECO:0000256" key="2">
    <source>
        <dbReference type="ARBA" id="ARBA00023242"/>
    </source>
</evidence>
<keyword evidence="2" id="KW-0539">Nucleus</keyword>
<name>A0A9Q0LQ98_ANAIG</name>
<dbReference type="Gene3D" id="3.30.70.330">
    <property type="match status" value="1"/>
</dbReference>
<dbReference type="AlphaFoldDB" id="A0A9Q0LQ98"/>
<dbReference type="GO" id="GO:0000398">
    <property type="term" value="P:mRNA splicing, via spliceosome"/>
    <property type="evidence" value="ECO:0007669"/>
    <property type="project" value="TreeGrafter"/>
</dbReference>
<keyword evidence="6" id="KW-0687">Ribonucleoprotein</keyword>
<feature type="domain" description="RRM" evidence="5">
    <location>
        <begin position="311"/>
        <end position="389"/>
    </location>
</feature>
<evidence type="ECO:0000313" key="6">
    <source>
        <dbReference type="EMBL" id="KAJ5076998.1"/>
    </source>
</evidence>
<evidence type="ECO:0000256" key="4">
    <source>
        <dbReference type="SAM" id="MobiDB-lite"/>
    </source>
</evidence>
<reference evidence="6" key="1">
    <citation type="submission" date="2022-10" db="EMBL/GenBank/DDBJ databases">
        <title>Novel sulphate-reducing endosymbionts in the free-living metamonad Anaeramoeba.</title>
        <authorList>
            <person name="Jerlstrom-Hultqvist J."/>
            <person name="Cepicka I."/>
            <person name="Gallot-Lavallee L."/>
            <person name="Salas-Leiva D."/>
            <person name="Curtis B.A."/>
            <person name="Zahonova K."/>
            <person name="Pipaliya S."/>
            <person name="Dacks J."/>
            <person name="Roger A.J."/>
        </authorList>
    </citation>
    <scope>NUCLEOTIDE SEQUENCE</scope>
    <source>
        <strain evidence="6">BMAN</strain>
    </source>
</reference>
<dbReference type="OrthoDB" id="4207594at2759"/>
<feature type="compositionally biased region" description="Basic and acidic residues" evidence="4">
    <location>
        <begin position="272"/>
        <end position="304"/>
    </location>
</feature>
<dbReference type="GO" id="GO:0017069">
    <property type="term" value="F:snRNA binding"/>
    <property type="evidence" value="ECO:0007669"/>
    <property type="project" value="TreeGrafter"/>
</dbReference>
<dbReference type="InterPro" id="IPR022023">
    <property type="entry name" value="U1snRNP70_N"/>
</dbReference>
<feature type="compositionally biased region" description="Basic and acidic residues" evidence="4">
    <location>
        <begin position="383"/>
        <end position="420"/>
    </location>
</feature>
<feature type="compositionally biased region" description="Basic and acidic residues" evidence="4">
    <location>
        <begin position="429"/>
        <end position="465"/>
    </location>
</feature>
<dbReference type="PANTHER" id="PTHR13952">
    <property type="entry name" value="U1 SMALL NUCLEAR RIBONUCLEOPROTEIN 70 KD"/>
    <property type="match status" value="1"/>
</dbReference>
<dbReference type="SMART" id="SM00360">
    <property type="entry name" value="RRM"/>
    <property type="match status" value="1"/>
</dbReference>
<feature type="region of interest" description="Disordered" evidence="4">
    <location>
        <begin position="272"/>
        <end position="312"/>
    </location>
</feature>
<dbReference type="Proteomes" id="UP001149090">
    <property type="component" value="Unassembled WGS sequence"/>
</dbReference>
<accession>A0A9Q0LQ98</accession>
<dbReference type="Pfam" id="PF00076">
    <property type="entry name" value="RRM_1"/>
    <property type="match status" value="1"/>
</dbReference>
<feature type="compositionally biased region" description="Basic residues" evidence="4">
    <location>
        <begin position="466"/>
        <end position="491"/>
    </location>
</feature>
<dbReference type="GO" id="GO:0003729">
    <property type="term" value="F:mRNA binding"/>
    <property type="evidence" value="ECO:0007669"/>
    <property type="project" value="TreeGrafter"/>
</dbReference>
<feature type="region of interest" description="Disordered" evidence="4">
    <location>
        <begin position="383"/>
        <end position="521"/>
    </location>
</feature>
<evidence type="ECO:0000313" key="7">
    <source>
        <dbReference type="Proteomes" id="UP001149090"/>
    </source>
</evidence>
<dbReference type="Pfam" id="PF12220">
    <property type="entry name" value="U1snRNP70_N"/>
    <property type="match status" value="1"/>
</dbReference>
<sequence>MIYQPRFQPSQFEINNQTNPHHPNINQFRAMNPPQTLQNLRNNPTFPTQQPGLNPMQMMPNAMQLNQINQRNQLNQLMNPQEPPGLGATPAIIQLPIINLDEDEDFSDDSDENINQNMKIENIHEEITNKQNETDINQEQTENNGIIMPHQEDQNEKNQARMNEENYGYNLNQKELRSEKMIKKIINPDDVDRVVRQTFKGNVAPTPALHTVASVLSPQLRDLFLPRPPLLVIQDDENKKPKIFTPISSLFNKINPNQSENSPDGRQFLTTEEKKQIKKQQKQEKNKKRIDDEKKKWNPKKDPNAKSNPRKTVFVGRINKTTSEHRLKKYFEIYGKVRSVRIVYDKVTGKSRGYGFVEYEHERDAEYARKDADGMKIDEKRIVVDKGKRENKTDENRNSHKDSRYERDYYQSPYRDESPKRRSSHSFLRSRDGDHYEAPKTDSNKRYHKDDENYYENHYENDKSRTEHKKRHSDRNRSKEHSRRSDRHRSSHHNDQYFDIDKPSDQQNLFPNYGSIRDDKY</sequence>
<dbReference type="PROSITE" id="PS50102">
    <property type="entry name" value="RRM"/>
    <property type="match status" value="1"/>
</dbReference>
<dbReference type="InterPro" id="IPR000504">
    <property type="entry name" value="RRM_dom"/>
</dbReference>
<protein>
    <submittedName>
        <fullName evidence="6">U1 small nuclear ribonucleoprotein 70 kd</fullName>
    </submittedName>
</protein>
<dbReference type="SUPFAM" id="SSF54928">
    <property type="entry name" value="RNA-binding domain, RBD"/>
    <property type="match status" value="1"/>
</dbReference>
<dbReference type="EMBL" id="JAPDFW010000059">
    <property type="protein sequence ID" value="KAJ5076998.1"/>
    <property type="molecule type" value="Genomic_DNA"/>
</dbReference>
<proteinExistence type="predicted"/>
<keyword evidence="3" id="KW-0694">RNA-binding</keyword>